<gene>
    <name evidence="1" type="ORF">SAMN05216285_1472</name>
</gene>
<reference evidence="2" key="1">
    <citation type="submission" date="2016-10" db="EMBL/GenBank/DDBJ databases">
        <authorList>
            <person name="Varghese N."/>
        </authorList>
    </citation>
    <scope>NUCLEOTIDE SEQUENCE [LARGE SCALE GENOMIC DNA]</scope>
    <source>
        <strain evidence="2">CGMCC 1.12284</strain>
    </source>
</reference>
<evidence type="ECO:0000313" key="1">
    <source>
        <dbReference type="EMBL" id="SEV97772.1"/>
    </source>
</evidence>
<dbReference type="EMBL" id="FOIS01000002">
    <property type="protein sequence ID" value="SEV97772.1"/>
    <property type="molecule type" value="Genomic_DNA"/>
</dbReference>
<name>A0A1I0NAI6_9EURY</name>
<keyword evidence="2" id="KW-1185">Reference proteome</keyword>
<organism evidence="1 2">
    <name type="scientific">Natrinema salifodinae</name>
    <dbReference type="NCBI Taxonomy" id="1202768"/>
    <lineage>
        <taxon>Archaea</taxon>
        <taxon>Methanobacteriati</taxon>
        <taxon>Methanobacteriota</taxon>
        <taxon>Stenosarchaea group</taxon>
        <taxon>Halobacteria</taxon>
        <taxon>Halobacteriales</taxon>
        <taxon>Natrialbaceae</taxon>
        <taxon>Natrinema</taxon>
    </lineage>
</organism>
<dbReference type="Proteomes" id="UP000183275">
    <property type="component" value="Unassembled WGS sequence"/>
</dbReference>
<protein>
    <submittedName>
        <fullName evidence="1">Uncharacterized protein</fullName>
    </submittedName>
</protein>
<evidence type="ECO:0000313" key="2">
    <source>
        <dbReference type="Proteomes" id="UP000183275"/>
    </source>
</evidence>
<dbReference type="AlphaFoldDB" id="A0A1I0NAI6"/>
<proteinExistence type="predicted"/>
<accession>A0A1I0NAI6</accession>
<sequence>MSTKKKPICDDCGDTTAEYPISIDGESVDLCHQCTLSILYEETDGEVVM</sequence>